<dbReference type="Proteomes" id="UP001215549">
    <property type="component" value="Chromosome"/>
</dbReference>
<dbReference type="SUPFAM" id="SSF52172">
    <property type="entry name" value="CheY-like"/>
    <property type="match status" value="1"/>
</dbReference>
<name>A0ABY7SAP9_9RHOB</name>
<keyword evidence="5" id="KW-0812">Transmembrane</keyword>
<dbReference type="InterPro" id="IPR011006">
    <property type="entry name" value="CheY-like_superfamily"/>
</dbReference>
<evidence type="ECO:0000256" key="5">
    <source>
        <dbReference type="SAM" id="Phobius"/>
    </source>
</evidence>
<feature type="domain" description="Histidine kinase" evidence="6">
    <location>
        <begin position="342"/>
        <end position="565"/>
    </location>
</feature>
<evidence type="ECO:0000256" key="2">
    <source>
        <dbReference type="ARBA" id="ARBA00012438"/>
    </source>
</evidence>
<dbReference type="InterPro" id="IPR003661">
    <property type="entry name" value="HisK_dim/P_dom"/>
</dbReference>
<sequence length="717" mass="77554">MPKYPVCVSLSCMTHLDERLGISRNAIWLLPLLLLPGLVQLLLLWTLPGHGIGAAAVVVTTIAVSWYWIGGAITVSHFSRSVFRRRALAAIRAEVEAAPGPVWVSGCDGKVLLQNVASIDEFGDAMGQSICQPISHMKADPAGVQKELRSRAVEQGCAQIVLEGSDALAVRRVPGAALQVWSYRHADLRADHAEMVIAMGHGNARDEFETLPVALMQLTADGYIRRANAAARQLLKGHLPEEPGSAIHLGSLLDGPGRPIDDWLGEVSAGYGEKRTEMLRLRCAEGRGADGQDRYFQLSLSPAVRGLPGFLAVLTDASELKTLEAQFAQSQKMQAIGQLAGGVAHDFNNLLTAINGHCDLLMLRHDKSDPDYADLDQISQNTNRAAALVGQLLSFSRKQKLTLEQLDLRDVLADLAHLLNRLVGGQVALHISYDPALMLIRADRRLLEQVIMNLVVNARDAMPEGGDIRLQTENLSLEMPLTRDGITLPAGEYVCINVRDNGCGIAPEHLDKIFEPFFTTKSVGEGTGLGLSTVYGIVKQTGGYVFCDSELGEGTRFSVYFSAQTGALPETPVNTAPVATAMPVIADRPATVLLVEDEASVRAVAVRALRLKGYEVLEADGADAAFDLLKNADMRVDVFVTDVVMPGMNDPAWVRAALDDRPGTRVVFMSGYSEDVFPEGQDSVPNSVFLAKPFTLVDFTRTVQEQITATRAEPARS</sequence>
<evidence type="ECO:0000256" key="4">
    <source>
        <dbReference type="PROSITE-ProRule" id="PRU00169"/>
    </source>
</evidence>
<comment type="catalytic activity">
    <reaction evidence="1">
        <text>ATP + protein L-histidine = ADP + protein N-phospho-L-histidine.</text>
        <dbReference type="EC" id="2.7.13.3"/>
    </reaction>
</comment>
<evidence type="ECO:0000259" key="7">
    <source>
        <dbReference type="PROSITE" id="PS50110"/>
    </source>
</evidence>
<dbReference type="InterPro" id="IPR036890">
    <property type="entry name" value="HATPase_C_sf"/>
</dbReference>
<dbReference type="Gene3D" id="3.30.565.10">
    <property type="entry name" value="Histidine kinase-like ATPase, C-terminal domain"/>
    <property type="match status" value="1"/>
</dbReference>
<feature type="modified residue" description="4-aspartylphosphate" evidence="4">
    <location>
        <position position="642"/>
    </location>
</feature>
<dbReference type="PANTHER" id="PTHR43065:SF42">
    <property type="entry name" value="TWO-COMPONENT SENSOR PPRA"/>
    <property type="match status" value="1"/>
</dbReference>
<feature type="domain" description="Response regulatory" evidence="7">
    <location>
        <begin position="591"/>
        <end position="707"/>
    </location>
</feature>
<dbReference type="PROSITE" id="PS50110">
    <property type="entry name" value="RESPONSE_REGULATORY"/>
    <property type="match status" value="1"/>
</dbReference>
<dbReference type="InterPro" id="IPR003594">
    <property type="entry name" value="HATPase_dom"/>
</dbReference>
<proteinExistence type="predicted"/>
<dbReference type="SMART" id="SM00448">
    <property type="entry name" value="REC"/>
    <property type="match status" value="1"/>
</dbReference>
<keyword evidence="5" id="KW-1133">Transmembrane helix</keyword>
<dbReference type="SMART" id="SM00388">
    <property type="entry name" value="HisKA"/>
    <property type="match status" value="1"/>
</dbReference>
<dbReference type="PRINTS" id="PR00344">
    <property type="entry name" value="BCTRLSENSOR"/>
</dbReference>
<evidence type="ECO:0000256" key="3">
    <source>
        <dbReference type="ARBA" id="ARBA00022553"/>
    </source>
</evidence>
<dbReference type="Gene3D" id="3.30.450.20">
    <property type="entry name" value="PAS domain"/>
    <property type="match status" value="1"/>
</dbReference>
<accession>A0ABY7SAP9</accession>
<reference evidence="8 9" key="1">
    <citation type="submission" date="2021-01" db="EMBL/GenBank/DDBJ databases">
        <title>Biogeographic distribution of Paracoccus.</title>
        <authorList>
            <person name="Hollensteiner J."/>
            <person name="Leineberger J."/>
            <person name="Brinkhoff T."/>
            <person name="Daniel R."/>
        </authorList>
    </citation>
    <scope>NUCLEOTIDE SEQUENCE [LARGE SCALE GENOMIC DNA]</scope>
    <source>
        <strain evidence="8 9">DSM 18447</strain>
    </source>
</reference>
<dbReference type="Gene3D" id="3.40.50.2300">
    <property type="match status" value="1"/>
</dbReference>
<dbReference type="EC" id="2.7.13.3" evidence="2"/>
<evidence type="ECO:0000256" key="1">
    <source>
        <dbReference type="ARBA" id="ARBA00000085"/>
    </source>
</evidence>
<dbReference type="InterPro" id="IPR004358">
    <property type="entry name" value="Sig_transdc_His_kin-like_C"/>
</dbReference>
<dbReference type="Pfam" id="PF00512">
    <property type="entry name" value="HisKA"/>
    <property type="match status" value="1"/>
</dbReference>
<feature type="transmembrane region" description="Helical" evidence="5">
    <location>
        <begin position="26"/>
        <end position="46"/>
    </location>
</feature>
<organism evidence="8 9">
    <name type="scientific">Paracoccus saliphilus</name>
    <dbReference type="NCBI Taxonomy" id="405559"/>
    <lineage>
        <taxon>Bacteria</taxon>
        <taxon>Pseudomonadati</taxon>
        <taxon>Pseudomonadota</taxon>
        <taxon>Alphaproteobacteria</taxon>
        <taxon>Rhodobacterales</taxon>
        <taxon>Paracoccaceae</taxon>
        <taxon>Paracoccus</taxon>
    </lineage>
</organism>
<dbReference type="Gene3D" id="1.10.287.130">
    <property type="match status" value="1"/>
</dbReference>
<evidence type="ECO:0000313" key="9">
    <source>
        <dbReference type="Proteomes" id="UP001215549"/>
    </source>
</evidence>
<keyword evidence="3 4" id="KW-0597">Phosphoprotein</keyword>
<gene>
    <name evidence="8" type="ORF">JHX88_05015</name>
</gene>
<dbReference type="PANTHER" id="PTHR43065">
    <property type="entry name" value="SENSOR HISTIDINE KINASE"/>
    <property type="match status" value="1"/>
</dbReference>
<dbReference type="Pfam" id="PF02518">
    <property type="entry name" value="HATPase_c"/>
    <property type="match status" value="1"/>
</dbReference>
<dbReference type="Pfam" id="PF00072">
    <property type="entry name" value="Response_reg"/>
    <property type="match status" value="1"/>
</dbReference>
<dbReference type="SMART" id="SM00387">
    <property type="entry name" value="HATPase_c"/>
    <property type="match status" value="1"/>
</dbReference>
<dbReference type="SUPFAM" id="SSF47384">
    <property type="entry name" value="Homodimeric domain of signal transducing histidine kinase"/>
    <property type="match status" value="1"/>
</dbReference>
<dbReference type="EMBL" id="CP067140">
    <property type="protein sequence ID" value="WCR04110.1"/>
    <property type="molecule type" value="Genomic_DNA"/>
</dbReference>
<keyword evidence="5" id="KW-0472">Membrane</keyword>
<dbReference type="CDD" id="cd00082">
    <property type="entry name" value="HisKA"/>
    <property type="match status" value="1"/>
</dbReference>
<dbReference type="InterPro" id="IPR036097">
    <property type="entry name" value="HisK_dim/P_sf"/>
</dbReference>
<dbReference type="SUPFAM" id="SSF55874">
    <property type="entry name" value="ATPase domain of HSP90 chaperone/DNA topoisomerase II/histidine kinase"/>
    <property type="match status" value="1"/>
</dbReference>
<evidence type="ECO:0000259" key="6">
    <source>
        <dbReference type="PROSITE" id="PS50109"/>
    </source>
</evidence>
<keyword evidence="9" id="KW-1185">Reference proteome</keyword>
<protein>
    <recommendedName>
        <fullName evidence="2">histidine kinase</fullName>
        <ecNumber evidence="2">2.7.13.3</ecNumber>
    </recommendedName>
</protein>
<dbReference type="PROSITE" id="PS50109">
    <property type="entry name" value="HIS_KIN"/>
    <property type="match status" value="1"/>
</dbReference>
<evidence type="ECO:0000313" key="8">
    <source>
        <dbReference type="EMBL" id="WCR04110.1"/>
    </source>
</evidence>
<dbReference type="InterPro" id="IPR005467">
    <property type="entry name" value="His_kinase_dom"/>
</dbReference>
<dbReference type="InterPro" id="IPR001789">
    <property type="entry name" value="Sig_transdc_resp-reg_receiver"/>
</dbReference>
<feature type="transmembrane region" description="Helical" evidence="5">
    <location>
        <begin position="52"/>
        <end position="76"/>
    </location>
</feature>